<keyword evidence="4 6" id="KW-0975">Bacterial flagellum</keyword>
<dbReference type="Pfam" id="PF06429">
    <property type="entry name" value="Flg_bbr_C"/>
    <property type="match status" value="1"/>
</dbReference>
<dbReference type="Pfam" id="PF00460">
    <property type="entry name" value="Flg_bb_rod"/>
    <property type="match status" value="1"/>
</dbReference>
<dbReference type="NCBIfam" id="TIGR01395">
    <property type="entry name" value="FlgC"/>
    <property type="match status" value="1"/>
</dbReference>
<feature type="domain" description="Flagellar basal-body/hook protein C-terminal" evidence="8">
    <location>
        <begin position="94"/>
        <end position="136"/>
    </location>
</feature>
<protein>
    <recommendedName>
        <fullName evidence="3 6">Flagellar basal-body rod protein FlgC</fullName>
    </recommendedName>
</protein>
<dbReference type="PANTHER" id="PTHR30435">
    <property type="entry name" value="FLAGELLAR PROTEIN"/>
    <property type="match status" value="1"/>
</dbReference>
<dbReference type="InterPro" id="IPR010930">
    <property type="entry name" value="Flg_bb/hook_C_dom"/>
</dbReference>
<proteinExistence type="inferred from homology"/>
<evidence type="ECO:0000256" key="2">
    <source>
        <dbReference type="ARBA" id="ARBA00009677"/>
    </source>
</evidence>
<comment type="caution">
    <text evidence="9">The sequence shown here is derived from an EMBL/GenBank/DDBJ whole genome shotgun (WGS) entry which is preliminary data.</text>
</comment>
<feature type="domain" description="Flagellar basal body rod protein N-terminal" evidence="7">
    <location>
        <begin position="10"/>
        <end position="36"/>
    </location>
</feature>
<name>A0A3A4RFI5_9BACT</name>
<dbReference type="Proteomes" id="UP000266426">
    <property type="component" value="Unassembled WGS sequence"/>
</dbReference>
<evidence type="ECO:0000256" key="1">
    <source>
        <dbReference type="ARBA" id="ARBA00004117"/>
    </source>
</evidence>
<comment type="subunit">
    <text evidence="5 6">The basal body constitutes a major portion of the flagellar organelle and consists of four rings (L,P,S, and M) mounted on a central rod. The rod consists of about 26 subunits of FlgG in the distal portion, and FlgB, FlgC and FlgF are thought to build up the proximal portion of the rod with about 6 subunits each.</text>
</comment>
<gene>
    <name evidence="9" type="primary">flgC</name>
    <name evidence="9" type="ORF">C4541_02485</name>
</gene>
<keyword evidence="9" id="KW-0966">Cell projection</keyword>
<sequence length="140" mass="15235">MSDTFSSFHISASGLSAERMRMNIISNNLANANTTNGPGQEPYSRKMVLFKEVLADTVDVSNQEGQGVAVDRIIESKAPFKRVYDPSHPDADKDGFVSFPNVNPVEEMVDMITATRAYEANVAAFNAAKSMAIKALEMGQ</sequence>
<dbReference type="InterPro" id="IPR006299">
    <property type="entry name" value="FlgC"/>
</dbReference>
<comment type="similarity">
    <text evidence="2">Belongs to the flagella basal body rod proteins family.</text>
</comment>
<keyword evidence="9" id="KW-0969">Cilium</keyword>
<evidence type="ECO:0000256" key="6">
    <source>
        <dbReference type="RuleBase" id="RU362062"/>
    </source>
</evidence>
<evidence type="ECO:0000313" key="9">
    <source>
        <dbReference type="EMBL" id="RJP61222.1"/>
    </source>
</evidence>
<organism evidence="9 10">
    <name type="scientific">Candidatus Auribacter fodinae</name>
    <dbReference type="NCBI Taxonomy" id="2093366"/>
    <lineage>
        <taxon>Bacteria</taxon>
        <taxon>Pseudomonadati</taxon>
        <taxon>Candidatus Auribacterota</taxon>
        <taxon>Candidatus Auribacteria</taxon>
        <taxon>Candidatus Auribacterales</taxon>
        <taxon>Candidatus Auribacteraceae</taxon>
        <taxon>Candidatus Auribacter</taxon>
    </lineage>
</organism>
<comment type="subcellular location">
    <subcellularLocation>
        <location evidence="1 6">Bacterial flagellum basal body</location>
    </subcellularLocation>
</comment>
<dbReference type="InterPro" id="IPR019776">
    <property type="entry name" value="Flagellar_basal_body_rod_CS"/>
</dbReference>
<dbReference type="InterPro" id="IPR001444">
    <property type="entry name" value="Flag_bb_rod_N"/>
</dbReference>
<dbReference type="PROSITE" id="PS00588">
    <property type="entry name" value="FLAGELLA_BB_ROD"/>
    <property type="match status" value="1"/>
</dbReference>
<evidence type="ECO:0000259" key="7">
    <source>
        <dbReference type="Pfam" id="PF00460"/>
    </source>
</evidence>
<evidence type="ECO:0000256" key="4">
    <source>
        <dbReference type="ARBA" id="ARBA00023143"/>
    </source>
</evidence>
<dbReference type="GO" id="GO:0071978">
    <property type="term" value="P:bacterial-type flagellum-dependent swarming motility"/>
    <property type="evidence" value="ECO:0007669"/>
    <property type="project" value="TreeGrafter"/>
</dbReference>
<evidence type="ECO:0000259" key="8">
    <source>
        <dbReference type="Pfam" id="PF06429"/>
    </source>
</evidence>
<reference evidence="9 10" key="1">
    <citation type="journal article" date="2017" name="ISME J.">
        <title>Energy and carbon metabolisms in a deep terrestrial subsurface fluid microbial community.</title>
        <authorList>
            <person name="Momper L."/>
            <person name="Jungbluth S.P."/>
            <person name="Lee M.D."/>
            <person name="Amend J.P."/>
        </authorList>
    </citation>
    <scope>NUCLEOTIDE SEQUENCE [LARGE SCALE GENOMIC DNA]</scope>
    <source>
        <strain evidence="9">SURF_26</strain>
    </source>
</reference>
<dbReference type="AlphaFoldDB" id="A0A3A4RFI5"/>
<evidence type="ECO:0000256" key="3">
    <source>
        <dbReference type="ARBA" id="ARBA00017941"/>
    </source>
</evidence>
<dbReference type="GO" id="GO:0030694">
    <property type="term" value="C:bacterial-type flagellum basal body, rod"/>
    <property type="evidence" value="ECO:0007669"/>
    <property type="project" value="UniProtKB-UniRule"/>
</dbReference>
<keyword evidence="9" id="KW-0282">Flagellum</keyword>
<evidence type="ECO:0000256" key="5">
    <source>
        <dbReference type="ARBA" id="ARBA00025933"/>
    </source>
</evidence>
<dbReference type="PANTHER" id="PTHR30435:SF2">
    <property type="entry name" value="FLAGELLAR BASAL-BODY ROD PROTEIN FLGC"/>
    <property type="match status" value="1"/>
</dbReference>
<dbReference type="EMBL" id="QZJZ01000015">
    <property type="protein sequence ID" value="RJP61222.1"/>
    <property type="molecule type" value="Genomic_DNA"/>
</dbReference>
<evidence type="ECO:0000313" key="10">
    <source>
        <dbReference type="Proteomes" id="UP000266426"/>
    </source>
</evidence>
<accession>A0A3A4RFI5</accession>